<dbReference type="AlphaFoldDB" id="A0AA88ASH2"/>
<gene>
    <name evidence="1" type="ORF">TIFTF001_015552</name>
</gene>
<keyword evidence="2" id="KW-1185">Reference proteome</keyword>
<protein>
    <submittedName>
        <fullName evidence="1">Uncharacterized protein</fullName>
    </submittedName>
</protein>
<comment type="caution">
    <text evidence="1">The sequence shown here is derived from an EMBL/GenBank/DDBJ whole genome shotgun (WGS) entry which is preliminary data.</text>
</comment>
<evidence type="ECO:0000313" key="1">
    <source>
        <dbReference type="EMBL" id="GMN46371.1"/>
    </source>
</evidence>
<dbReference type="PANTHER" id="PTHR33702:SF22">
    <property type="match status" value="1"/>
</dbReference>
<name>A0AA88ASH2_FICCA</name>
<proteinExistence type="predicted"/>
<sequence length="183" mass="21109">MKLYGRRRRYQKLRRVNSIKENEAIPMSKASRWRRCSWKVRVGPKLRVKFSKSIVVLKRFRDSYIEMMLCFAGRVMQLNNRQYLDAGPNPSNQLWCGSCPVSLTSWWDPLRCPKCSVGSWFVILNYNVIQALLSSPSACCLGPNAMTGSGSRPIVLLLNKYRPSRTSMDRNLFPKVNLTGKRT</sequence>
<accession>A0AA88ASH2</accession>
<evidence type="ECO:0000313" key="2">
    <source>
        <dbReference type="Proteomes" id="UP001187192"/>
    </source>
</evidence>
<dbReference type="Proteomes" id="UP001187192">
    <property type="component" value="Unassembled WGS sequence"/>
</dbReference>
<organism evidence="1 2">
    <name type="scientific">Ficus carica</name>
    <name type="common">Common fig</name>
    <dbReference type="NCBI Taxonomy" id="3494"/>
    <lineage>
        <taxon>Eukaryota</taxon>
        <taxon>Viridiplantae</taxon>
        <taxon>Streptophyta</taxon>
        <taxon>Embryophyta</taxon>
        <taxon>Tracheophyta</taxon>
        <taxon>Spermatophyta</taxon>
        <taxon>Magnoliopsida</taxon>
        <taxon>eudicotyledons</taxon>
        <taxon>Gunneridae</taxon>
        <taxon>Pentapetalae</taxon>
        <taxon>rosids</taxon>
        <taxon>fabids</taxon>
        <taxon>Rosales</taxon>
        <taxon>Moraceae</taxon>
        <taxon>Ficeae</taxon>
        <taxon>Ficus</taxon>
    </lineage>
</organism>
<dbReference type="PANTHER" id="PTHR33702">
    <property type="entry name" value="BNAA09G40010D PROTEIN"/>
    <property type="match status" value="1"/>
</dbReference>
<reference evidence="1" key="1">
    <citation type="submission" date="2023-07" db="EMBL/GenBank/DDBJ databases">
        <title>draft genome sequence of fig (Ficus carica).</title>
        <authorList>
            <person name="Takahashi T."/>
            <person name="Nishimura K."/>
        </authorList>
    </citation>
    <scope>NUCLEOTIDE SEQUENCE</scope>
</reference>
<dbReference type="EMBL" id="BTGU01000022">
    <property type="protein sequence ID" value="GMN46371.1"/>
    <property type="molecule type" value="Genomic_DNA"/>
</dbReference>